<gene>
    <name evidence="1" type="ORF">UW21_C0004G0012</name>
</gene>
<dbReference type="Proteomes" id="UP000034192">
    <property type="component" value="Unassembled WGS sequence"/>
</dbReference>
<proteinExistence type="predicted"/>
<name>A0A0G1IQS6_9BACT</name>
<reference evidence="1 2" key="1">
    <citation type="journal article" date="2015" name="Nature">
        <title>rRNA introns, odd ribosomes, and small enigmatic genomes across a large radiation of phyla.</title>
        <authorList>
            <person name="Brown C.T."/>
            <person name="Hug L.A."/>
            <person name="Thomas B.C."/>
            <person name="Sharon I."/>
            <person name="Castelle C.J."/>
            <person name="Singh A."/>
            <person name="Wilkins M.J."/>
            <person name="Williams K.H."/>
            <person name="Banfield J.F."/>
        </authorList>
    </citation>
    <scope>NUCLEOTIDE SEQUENCE [LARGE SCALE GENOMIC DNA]</scope>
</reference>
<dbReference type="EMBL" id="LCHL01000004">
    <property type="protein sequence ID" value="KKT34092.1"/>
    <property type="molecule type" value="Genomic_DNA"/>
</dbReference>
<comment type="caution">
    <text evidence="1">The sequence shown here is derived from an EMBL/GenBank/DDBJ whole genome shotgun (WGS) entry which is preliminary data.</text>
</comment>
<protein>
    <submittedName>
        <fullName evidence="1">Uncharacterized protein</fullName>
    </submittedName>
</protein>
<evidence type="ECO:0000313" key="1">
    <source>
        <dbReference type="EMBL" id="KKT34092.1"/>
    </source>
</evidence>
<organism evidence="1 2">
    <name type="scientific">Candidatus Woesebacteria bacterium GW2011_GWB1_44_11b</name>
    <dbReference type="NCBI Taxonomy" id="1618580"/>
    <lineage>
        <taxon>Bacteria</taxon>
        <taxon>Candidatus Woeseibacteriota</taxon>
    </lineage>
</organism>
<accession>A0A0G1IQS6</accession>
<evidence type="ECO:0000313" key="2">
    <source>
        <dbReference type="Proteomes" id="UP000034192"/>
    </source>
</evidence>
<sequence>MENQNKGRQTEINSPFVFFPVGNIILIMEEKDLKTLIQKEIDDFEFNWLDAVLKFGISRDDMLGLLDKFEIRFFGENWRNEVSQEDMANVLTGDDFSTEEEQIWAVRDILNIKHPDKLSFEEEEAKNLYQRIWYGDFEKMYDIIMSSPEFSEFIKDSIVNNRREKNPVEIFWHKKDFIVWPFLEEIYKLSKQQIKELFG</sequence>
<dbReference type="AlphaFoldDB" id="A0A0G1IQS6"/>